<evidence type="ECO:0000256" key="6">
    <source>
        <dbReference type="ARBA" id="ARBA00023070"/>
    </source>
</evidence>
<evidence type="ECO:0000256" key="2">
    <source>
        <dbReference type="ARBA" id="ARBA00006911"/>
    </source>
</evidence>
<evidence type="ECO:0000313" key="12">
    <source>
        <dbReference type="EMBL" id="KAE8667394.1"/>
    </source>
</evidence>
<dbReference type="Proteomes" id="UP000436088">
    <property type="component" value="Unassembled WGS sequence"/>
</dbReference>
<evidence type="ECO:0000313" key="13">
    <source>
        <dbReference type="Proteomes" id="UP000436088"/>
    </source>
</evidence>
<keyword evidence="9" id="KW-0539">Nucleus</keyword>
<gene>
    <name evidence="12" type="ORF">F3Y22_tig00112411pilonHSYRG00100</name>
</gene>
<evidence type="ECO:0000256" key="7">
    <source>
        <dbReference type="ARBA" id="ARBA00023125"/>
    </source>
</evidence>
<evidence type="ECO:0000256" key="3">
    <source>
        <dbReference type="ARBA" id="ARBA00022473"/>
    </source>
</evidence>
<name>A0A6A2YA59_HIBSY</name>
<dbReference type="Pfam" id="PF05142">
    <property type="entry name" value="DUF702"/>
    <property type="match status" value="1"/>
</dbReference>
<keyword evidence="6" id="KW-0073">Auxin biosynthesis</keyword>
<feature type="compositionally biased region" description="Polar residues" evidence="11">
    <location>
        <begin position="71"/>
        <end position="80"/>
    </location>
</feature>
<dbReference type="EMBL" id="VEPZ02001575">
    <property type="protein sequence ID" value="KAE8667394.1"/>
    <property type="molecule type" value="Genomic_DNA"/>
</dbReference>
<comment type="subcellular location">
    <subcellularLocation>
        <location evidence="1">Nucleus</location>
    </subcellularLocation>
</comment>
<keyword evidence="5" id="KW-0862">Zinc</keyword>
<dbReference type="NCBIfam" id="TIGR01623">
    <property type="entry name" value="put_zinc_LRP1"/>
    <property type="match status" value="1"/>
</dbReference>
<organism evidence="12 13">
    <name type="scientific">Hibiscus syriacus</name>
    <name type="common">Rose of Sharon</name>
    <dbReference type="NCBI Taxonomy" id="106335"/>
    <lineage>
        <taxon>Eukaryota</taxon>
        <taxon>Viridiplantae</taxon>
        <taxon>Streptophyta</taxon>
        <taxon>Embryophyta</taxon>
        <taxon>Tracheophyta</taxon>
        <taxon>Spermatophyta</taxon>
        <taxon>Magnoliopsida</taxon>
        <taxon>eudicotyledons</taxon>
        <taxon>Gunneridae</taxon>
        <taxon>Pentapetalae</taxon>
        <taxon>rosids</taxon>
        <taxon>malvids</taxon>
        <taxon>Malvales</taxon>
        <taxon>Malvaceae</taxon>
        <taxon>Malvoideae</taxon>
        <taxon>Hibiscus</taxon>
    </lineage>
</organism>
<evidence type="ECO:0000256" key="11">
    <source>
        <dbReference type="SAM" id="MobiDB-lite"/>
    </source>
</evidence>
<dbReference type="InterPro" id="IPR006511">
    <property type="entry name" value="SHI_C"/>
</dbReference>
<proteinExistence type="inferred from homology"/>
<dbReference type="PANTHER" id="PTHR31604">
    <property type="entry name" value="PROTEIN LATERAL ROOT PRIMORDIUM 1"/>
    <property type="match status" value="1"/>
</dbReference>
<accession>A0A6A2YA59</accession>
<evidence type="ECO:0000256" key="9">
    <source>
        <dbReference type="ARBA" id="ARBA00023242"/>
    </source>
</evidence>
<evidence type="ECO:0000256" key="5">
    <source>
        <dbReference type="ARBA" id="ARBA00022833"/>
    </source>
</evidence>
<dbReference type="GO" id="GO:0045893">
    <property type="term" value="P:positive regulation of DNA-templated transcription"/>
    <property type="evidence" value="ECO:0007669"/>
    <property type="project" value="TreeGrafter"/>
</dbReference>
<keyword evidence="10" id="KW-0927">Auxin signaling pathway</keyword>
<keyword evidence="7" id="KW-0238">DNA-binding</keyword>
<dbReference type="GO" id="GO:0009851">
    <property type="term" value="P:auxin biosynthetic process"/>
    <property type="evidence" value="ECO:0007669"/>
    <property type="project" value="UniProtKB-KW"/>
</dbReference>
<comment type="similarity">
    <text evidence="2">Belongs to the SHI protein family.</text>
</comment>
<protein>
    <submittedName>
        <fullName evidence="12">Protein SHORT INTERNODES</fullName>
    </submittedName>
</protein>
<keyword evidence="13" id="KW-1185">Reference proteome</keyword>
<dbReference type="InterPro" id="IPR007818">
    <property type="entry name" value="SHI"/>
</dbReference>
<comment type="caution">
    <text evidence="12">The sequence shown here is derived from an EMBL/GenBank/DDBJ whole genome shotgun (WGS) entry which is preliminary data.</text>
</comment>
<dbReference type="GO" id="GO:0009734">
    <property type="term" value="P:auxin-activated signaling pathway"/>
    <property type="evidence" value="ECO:0007669"/>
    <property type="project" value="UniProtKB-KW"/>
</dbReference>
<dbReference type="PANTHER" id="PTHR31604:SF16">
    <property type="entry name" value="PROTEIN SHI RELATED SEQUENCE 3"/>
    <property type="match status" value="1"/>
</dbReference>
<evidence type="ECO:0000256" key="8">
    <source>
        <dbReference type="ARBA" id="ARBA00023159"/>
    </source>
</evidence>
<evidence type="ECO:0000256" key="10">
    <source>
        <dbReference type="ARBA" id="ARBA00023294"/>
    </source>
</evidence>
<keyword evidence="8" id="KW-0010">Activator</keyword>
<dbReference type="GO" id="GO:0046872">
    <property type="term" value="F:metal ion binding"/>
    <property type="evidence" value="ECO:0007669"/>
    <property type="project" value="UniProtKB-KW"/>
</dbReference>
<dbReference type="AlphaFoldDB" id="A0A6A2YA59"/>
<keyword evidence="3" id="KW-0217">Developmental protein</keyword>
<sequence>MNEWMTMMMMMMSRQGGFRGGSTRCQECGNKAKKDCGFMRCRTCCRSRGFECQTHVTSTWVPAYRRPQKHPQISSVSPQLNPKRLRQNPSSGLKVGNYPAEVTSTVMFRCVRISSVEDGGDQYAYQTSVNIEGHVFKGFLYDQGPHQAVGECSSRETHSQPNQMNAAALTTTTAAVTSVTAGSHLPLAYASSFNALMSAGTQVFLHPKPW</sequence>
<feature type="region of interest" description="Disordered" evidence="11">
    <location>
        <begin position="67"/>
        <end position="96"/>
    </location>
</feature>
<dbReference type="GO" id="GO:0005634">
    <property type="term" value="C:nucleus"/>
    <property type="evidence" value="ECO:0007669"/>
    <property type="project" value="UniProtKB-SubCell"/>
</dbReference>
<dbReference type="InterPro" id="IPR006510">
    <property type="entry name" value="Znf_LRP1"/>
</dbReference>
<evidence type="ECO:0000256" key="1">
    <source>
        <dbReference type="ARBA" id="ARBA00004123"/>
    </source>
</evidence>
<dbReference type="GO" id="GO:0003700">
    <property type="term" value="F:DNA-binding transcription factor activity"/>
    <property type="evidence" value="ECO:0007669"/>
    <property type="project" value="InterPro"/>
</dbReference>
<reference evidence="12" key="1">
    <citation type="submission" date="2019-09" db="EMBL/GenBank/DDBJ databases">
        <title>Draft genome information of white flower Hibiscus syriacus.</title>
        <authorList>
            <person name="Kim Y.-M."/>
        </authorList>
    </citation>
    <scope>NUCLEOTIDE SEQUENCE [LARGE SCALE GENOMIC DNA]</scope>
    <source>
        <strain evidence="12">YM2019G1</strain>
    </source>
</reference>
<evidence type="ECO:0000256" key="4">
    <source>
        <dbReference type="ARBA" id="ARBA00022723"/>
    </source>
</evidence>
<dbReference type="GO" id="GO:0003677">
    <property type="term" value="F:DNA binding"/>
    <property type="evidence" value="ECO:0007669"/>
    <property type="project" value="UniProtKB-KW"/>
</dbReference>
<dbReference type="NCBIfam" id="TIGR01624">
    <property type="entry name" value="LRP1_Cterm"/>
    <property type="match status" value="1"/>
</dbReference>
<keyword evidence="4" id="KW-0479">Metal-binding</keyword>